<gene>
    <name evidence="1" type="ORF">CIRG_05926</name>
</gene>
<evidence type="ECO:0000313" key="2">
    <source>
        <dbReference type="Proteomes" id="UP000054565"/>
    </source>
</evidence>
<sequence length="129" mass="14928">MSRFRRLGGTFIWWKTSQCLRTSKKQKWNISVRGRLLMTSVSSTGLAALASRRMASGEIQSCVISERPELDKFNKEVHLSRHIFTGRRIYLLRCDGVRPWIYRKSLHLSGTSSKEKHMFDNLLDGKGQL</sequence>
<proteinExistence type="predicted"/>
<name>A0A0J6YEY3_COCIT</name>
<protein>
    <submittedName>
        <fullName evidence="1">Uncharacterized protein</fullName>
    </submittedName>
</protein>
<evidence type="ECO:0000313" key="1">
    <source>
        <dbReference type="EMBL" id="KMP06245.1"/>
    </source>
</evidence>
<organism evidence="1 2">
    <name type="scientific">Coccidioides immitis RMSCC 2394</name>
    <dbReference type="NCBI Taxonomy" id="404692"/>
    <lineage>
        <taxon>Eukaryota</taxon>
        <taxon>Fungi</taxon>
        <taxon>Dikarya</taxon>
        <taxon>Ascomycota</taxon>
        <taxon>Pezizomycotina</taxon>
        <taxon>Eurotiomycetes</taxon>
        <taxon>Eurotiomycetidae</taxon>
        <taxon>Onygenales</taxon>
        <taxon>Onygenaceae</taxon>
        <taxon>Coccidioides</taxon>
    </lineage>
</organism>
<reference evidence="2" key="1">
    <citation type="journal article" date="2010" name="Genome Res.">
        <title>Population genomic sequencing of Coccidioides fungi reveals recent hybridization and transposon control.</title>
        <authorList>
            <person name="Neafsey D.E."/>
            <person name="Barker B.M."/>
            <person name="Sharpton T.J."/>
            <person name="Stajich J.E."/>
            <person name="Park D.J."/>
            <person name="Whiston E."/>
            <person name="Hung C.-Y."/>
            <person name="McMahan C."/>
            <person name="White J."/>
            <person name="Sykes S."/>
            <person name="Heiman D."/>
            <person name="Young S."/>
            <person name="Zeng Q."/>
            <person name="Abouelleil A."/>
            <person name="Aftuck L."/>
            <person name="Bessette D."/>
            <person name="Brown A."/>
            <person name="FitzGerald M."/>
            <person name="Lui A."/>
            <person name="Macdonald J.P."/>
            <person name="Priest M."/>
            <person name="Orbach M.J."/>
            <person name="Galgiani J.N."/>
            <person name="Kirkland T.N."/>
            <person name="Cole G.T."/>
            <person name="Birren B.W."/>
            <person name="Henn M.R."/>
            <person name="Taylor J.W."/>
            <person name="Rounsley S.D."/>
        </authorList>
    </citation>
    <scope>NUCLEOTIDE SEQUENCE [LARGE SCALE GENOMIC DNA]</scope>
    <source>
        <strain evidence="2">RMSCC 2394</strain>
    </source>
</reference>
<dbReference type="AlphaFoldDB" id="A0A0J6YEY3"/>
<accession>A0A0J6YEY3</accession>
<dbReference type="Proteomes" id="UP000054565">
    <property type="component" value="Unassembled WGS sequence"/>
</dbReference>
<dbReference type="EMBL" id="DS028096">
    <property type="protein sequence ID" value="KMP06245.1"/>
    <property type="molecule type" value="Genomic_DNA"/>
</dbReference>